<feature type="transmembrane region" description="Helical" evidence="9">
    <location>
        <begin position="169"/>
        <end position="190"/>
    </location>
</feature>
<dbReference type="NCBIfam" id="TIGR00728">
    <property type="entry name" value="OPT_sfam"/>
    <property type="match status" value="1"/>
</dbReference>
<feature type="transmembrane region" description="Helical" evidence="9">
    <location>
        <begin position="232"/>
        <end position="252"/>
    </location>
</feature>
<feature type="transmembrane region" description="Helical" evidence="9">
    <location>
        <begin position="307"/>
        <end position="327"/>
    </location>
</feature>
<feature type="transmembrane region" description="Helical" evidence="9">
    <location>
        <begin position="429"/>
        <end position="449"/>
    </location>
</feature>
<dbReference type="GO" id="GO:0035673">
    <property type="term" value="F:oligopeptide transmembrane transporter activity"/>
    <property type="evidence" value="ECO:0007669"/>
    <property type="project" value="InterPro"/>
</dbReference>
<organism evidence="10 11">
    <name type="scientific">Testicularia cyperi</name>
    <dbReference type="NCBI Taxonomy" id="1882483"/>
    <lineage>
        <taxon>Eukaryota</taxon>
        <taxon>Fungi</taxon>
        <taxon>Dikarya</taxon>
        <taxon>Basidiomycota</taxon>
        <taxon>Ustilaginomycotina</taxon>
        <taxon>Ustilaginomycetes</taxon>
        <taxon>Ustilaginales</taxon>
        <taxon>Anthracoideaceae</taxon>
        <taxon>Testicularia</taxon>
    </lineage>
</organism>
<evidence type="ECO:0000256" key="6">
    <source>
        <dbReference type="ARBA" id="ARBA00022927"/>
    </source>
</evidence>
<evidence type="ECO:0000256" key="1">
    <source>
        <dbReference type="ARBA" id="ARBA00004141"/>
    </source>
</evidence>
<feature type="transmembrane region" description="Helical" evidence="9">
    <location>
        <begin position="664"/>
        <end position="685"/>
    </location>
</feature>
<evidence type="ECO:0000256" key="8">
    <source>
        <dbReference type="ARBA" id="ARBA00023136"/>
    </source>
</evidence>
<protein>
    <submittedName>
        <fullName evidence="10">OPT oligopeptide transporter</fullName>
    </submittedName>
</protein>
<dbReference type="OrthoDB" id="9986677at2759"/>
<evidence type="ECO:0000256" key="5">
    <source>
        <dbReference type="ARBA" id="ARBA00022856"/>
    </source>
</evidence>
<feature type="transmembrane region" description="Helical" evidence="9">
    <location>
        <begin position="380"/>
        <end position="409"/>
    </location>
</feature>
<comment type="similarity">
    <text evidence="2">Belongs to the oligopeptide OPT transporter family.</text>
</comment>
<gene>
    <name evidence="10" type="ORF">BCV70DRAFT_210695</name>
</gene>
<dbReference type="InterPro" id="IPR004813">
    <property type="entry name" value="OPT"/>
</dbReference>
<reference evidence="10 11" key="1">
    <citation type="journal article" date="2018" name="Mol. Biol. Evol.">
        <title>Broad Genomic Sampling Reveals a Smut Pathogenic Ancestry of the Fungal Clade Ustilaginomycotina.</title>
        <authorList>
            <person name="Kijpornyongpan T."/>
            <person name="Mondo S.J."/>
            <person name="Barry K."/>
            <person name="Sandor L."/>
            <person name="Lee J."/>
            <person name="Lipzen A."/>
            <person name="Pangilinan J."/>
            <person name="LaButti K."/>
            <person name="Hainaut M."/>
            <person name="Henrissat B."/>
            <person name="Grigoriev I.V."/>
            <person name="Spatafora J.W."/>
            <person name="Aime M.C."/>
        </authorList>
    </citation>
    <scope>NUCLEOTIDE SEQUENCE [LARGE SCALE GENOMIC DNA]</scope>
    <source>
        <strain evidence="10 11">MCA 3645</strain>
    </source>
</reference>
<evidence type="ECO:0000256" key="9">
    <source>
        <dbReference type="SAM" id="Phobius"/>
    </source>
</evidence>
<name>A0A317XT64_9BASI</name>
<keyword evidence="11" id="KW-1185">Reference proteome</keyword>
<evidence type="ECO:0000256" key="3">
    <source>
        <dbReference type="ARBA" id="ARBA00022448"/>
    </source>
</evidence>
<dbReference type="PANTHER" id="PTHR22601">
    <property type="entry name" value="ISP4 LIKE PROTEIN"/>
    <property type="match status" value="1"/>
</dbReference>
<feature type="transmembrane region" description="Helical" evidence="9">
    <location>
        <begin position="455"/>
        <end position="477"/>
    </location>
</feature>
<dbReference type="Pfam" id="PF03169">
    <property type="entry name" value="OPT"/>
    <property type="match status" value="1"/>
</dbReference>
<dbReference type="Proteomes" id="UP000246740">
    <property type="component" value="Unassembled WGS sequence"/>
</dbReference>
<keyword evidence="6" id="KW-0653">Protein transport</keyword>
<dbReference type="InParanoid" id="A0A317XT64"/>
<evidence type="ECO:0000256" key="7">
    <source>
        <dbReference type="ARBA" id="ARBA00022989"/>
    </source>
</evidence>
<evidence type="ECO:0000313" key="11">
    <source>
        <dbReference type="Proteomes" id="UP000246740"/>
    </source>
</evidence>
<evidence type="ECO:0000313" key="10">
    <source>
        <dbReference type="EMBL" id="PWZ01485.1"/>
    </source>
</evidence>
<keyword evidence="4 9" id="KW-0812">Transmembrane</keyword>
<evidence type="ECO:0000256" key="2">
    <source>
        <dbReference type="ARBA" id="ARBA00008807"/>
    </source>
</evidence>
<feature type="transmembrane region" description="Helical" evidence="9">
    <location>
        <begin position="604"/>
        <end position="623"/>
    </location>
</feature>
<sequence length="720" mass="79326">MSLPLPRVSSPSSTSAPSTARTAFTHMAVELELEDEEDSPYAEVRASVSNLDDTTLPVVTFRSVILGLCLSAVVSVVNTLLSQRNPPIQIVPIVVQILVHPLGKLLAKVLPFRTFRIGKIAWSFNPGLWNIKEHTVVLIAASTSINPSYTLSILFAQDLKVFWDEQRPYLYGLLFVCAPQLVGLAFSGFARKALVEPASMIWPQNLVVSTVLNALHAEEDVGTGRALSQFRFFALISLAAMLFYVLPGYLFQALSAFNWVCWIWPKNVPVNIVFGVVTGLGASLVTFDWTQVIYVGSPLITPWWAQVNLFSGFVAGLWIVAPALYFSNVWGTAYLPMLSGASFDRFGSFYNVTRVSPDHRSFDQTAYEGYSPVYISAGLVMAYFGGFALITAAIVHTALYHGGLVFDIVRGRSTPDDVHARLMKKYTTVPLRCILAVGLSMSLVLAAGYHTSLPVLAVLLALLIPAVYMLPFGFIFAMSGLPAGVNLLSEVMVSYLLPGKPMPVMMFKTLSQQTMTSGLDQKLGHYMKIPPRAIFWIQSTSIIINSFIQVAAKNFMRDHINGLCMPNQEDKFTCPATRIFYTASVIWGVIGAERTFGAGARYHSLWYGLVVGAAVPLCSWLHWKTASLVSSPIFMAPPASGVNFTSAFVYLLRQRCTNWWARYNYVLAGAMDFGTIFSSLAIYLLPDRGDLQVHWWGNEVFTRTADFSGTPLLQVPKNGI</sequence>
<dbReference type="GO" id="GO:0016020">
    <property type="term" value="C:membrane"/>
    <property type="evidence" value="ECO:0007669"/>
    <property type="project" value="UniProtKB-SubCell"/>
</dbReference>
<keyword evidence="8 9" id="KW-0472">Membrane</keyword>
<keyword evidence="7 9" id="KW-1133">Transmembrane helix</keyword>
<accession>A0A317XT64</accession>
<keyword evidence="3" id="KW-0813">Transport</keyword>
<dbReference type="EMBL" id="KZ819190">
    <property type="protein sequence ID" value="PWZ01485.1"/>
    <property type="molecule type" value="Genomic_DNA"/>
</dbReference>
<comment type="subcellular location">
    <subcellularLocation>
        <location evidence="1">Membrane</location>
        <topology evidence="1">Multi-pass membrane protein</topology>
    </subcellularLocation>
</comment>
<feature type="transmembrane region" description="Helical" evidence="9">
    <location>
        <begin position="533"/>
        <end position="552"/>
    </location>
</feature>
<feature type="transmembrane region" description="Helical" evidence="9">
    <location>
        <begin position="59"/>
        <end position="81"/>
    </location>
</feature>
<feature type="transmembrane region" description="Helical" evidence="9">
    <location>
        <begin position="629"/>
        <end position="652"/>
    </location>
</feature>
<evidence type="ECO:0000256" key="4">
    <source>
        <dbReference type="ARBA" id="ARBA00022692"/>
    </source>
</evidence>
<keyword evidence="5" id="KW-0571">Peptide transport</keyword>
<proteinExistence type="inferred from homology"/>
<feature type="transmembrane region" description="Helical" evidence="9">
    <location>
        <begin position="272"/>
        <end position="295"/>
    </location>
</feature>
<dbReference type="AlphaFoldDB" id="A0A317XT64"/>
<dbReference type="GO" id="GO:0015031">
    <property type="term" value="P:protein transport"/>
    <property type="evidence" value="ECO:0007669"/>
    <property type="project" value="UniProtKB-KW"/>
</dbReference>
<dbReference type="InterPro" id="IPR004648">
    <property type="entry name" value="Oligpept_transpt"/>
</dbReference>
<dbReference type="NCBIfam" id="TIGR00727">
    <property type="entry name" value="ISP4_OPT"/>
    <property type="match status" value="1"/>
</dbReference>